<sequence length="91" mass="10118">MPPNNHSMLSQIHIPSVSFHPNYVHGMTDIFKQAGRSSTIDYSSAHNTKAKSPNEYPFESHVRRDGMPKICPMSAMLGEAWNGCQKAIGDM</sequence>
<dbReference type="Proteomes" id="UP000322873">
    <property type="component" value="Unassembled WGS sequence"/>
</dbReference>
<evidence type="ECO:0000313" key="2">
    <source>
        <dbReference type="EMBL" id="KAA8570886.1"/>
    </source>
</evidence>
<accession>A0A5M9JSR5</accession>
<name>A0A5M9JSR5_MONFR</name>
<dbReference type="AlphaFoldDB" id="A0A5M9JSR5"/>
<reference evidence="2 3" key="1">
    <citation type="submission" date="2019-06" db="EMBL/GenBank/DDBJ databases">
        <title>Genome Sequence of the Brown Rot Fungal Pathogen Monilinia fructicola.</title>
        <authorList>
            <person name="De Miccolis Angelini R.M."/>
            <person name="Landi L."/>
            <person name="Abate D."/>
            <person name="Pollastro S."/>
            <person name="Romanazzi G."/>
            <person name="Faretra F."/>
        </authorList>
    </citation>
    <scope>NUCLEOTIDE SEQUENCE [LARGE SCALE GENOMIC DNA]</scope>
    <source>
        <strain evidence="2 3">Mfrc123</strain>
    </source>
</reference>
<feature type="compositionally biased region" description="Polar residues" evidence="1">
    <location>
        <begin position="42"/>
        <end position="51"/>
    </location>
</feature>
<proteinExistence type="predicted"/>
<organism evidence="2 3">
    <name type="scientific">Monilinia fructicola</name>
    <name type="common">Brown rot fungus</name>
    <name type="synonym">Ciboria fructicola</name>
    <dbReference type="NCBI Taxonomy" id="38448"/>
    <lineage>
        <taxon>Eukaryota</taxon>
        <taxon>Fungi</taxon>
        <taxon>Dikarya</taxon>
        <taxon>Ascomycota</taxon>
        <taxon>Pezizomycotina</taxon>
        <taxon>Leotiomycetes</taxon>
        <taxon>Helotiales</taxon>
        <taxon>Sclerotiniaceae</taxon>
        <taxon>Monilinia</taxon>
    </lineage>
</organism>
<gene>
    <name evidence="2" type="ORF">EYC84_000275</name>
</gene>
<feature type="region of interest" description="Disordered" evidence="1">
    <location>
        <begin position="42"/>
        <end position="61"/>
    </location>
</feature>
<comment type="caution">
    <text evidence="2">The sequence shown here is derived from an EMBL/GenBank/DDBJ whole genome shotgun (WGS) entry which is preliminary data.</text>
</comment>
<dbReference type="EMBL" id="VICG01000006">
    <property type="protein sequence ID" value="KAA8570886.1"/>
    <property type="molecule type" value="Genomic_DNA"/>
</dbReference>
<keyword evidence="3" id="KW-1185">Reference proteome</keyword>
<protein>
    <submittedName>
        <fullName evidence="2">Uncharacterized protein</fullName>
    </submittedName>
</protein>
<evidence type="ECO:0000256" key="1">
    <source>
        <dbReference type="SAM" id="MobiDB-lite"/>
    </source>
</evidence>
<evidence type="ECO:0000313" key="3">
    <source>
        <dbReference type="Proteomes" id="UP000322873"/>
    </source>
</evidence>